<comment type="caution">
    <text evidence="1">The sequence shown here is derived from an EMBL/GenBank/DDBJ whole genome shotgun (WGS) entry which is preliminary data.</text>
</comment>
<gene>
    <name evidence="1" type="ORF">LIER_25828</name>
</gene>
<evidence type="ECO:0000313" key="1">
    <source>
        <dbReference type="EMBL" id="GAA0171895.1"/>
    </source>
</evidence>
<name>A0AAV3R6H1_LITER</name>
<protein>
    <submittedName>
        <fullName evidence="1">Uncharacterized protein</fullName>
    </submittedName>
</protein>
<accession>A0AAV3R6H1</accession>
<keyword evidence="2" id="KW-1185">Reference proteome</keyword>
<dbReference type="AlphaFoldDB" id="A0AAV3R6H1"/>
<organism evidence="1 2">
    <name type="scientific">Lithospermum erythrorhizon</name>
    <name type="common">Purple gromwell</name>
    <name type="synonym">Lithospermum officinale var. erythrorhizon</name>
    <dbReference type="NCBI Taxonomy" id="34254"/>
    <lineage>
        <taxon>Eukaryota</taxon>
        <taxon>Viridiplantae</taxon>
        <taxon>Streptophyta</taxon>
        <taxon>Embryophyta</taxon>
        <taxon>Tracheophyta</taxon>
        <taxon>Spermatophyta</taxon>
        <taxon>Magnoliopsida</taxon>
        <taxon>eudicotyledons</taxon>
        <taxon>Gunneridae</taxon>
        <taxon>Pentapetalae</taxon>
        <taxon>asterids</taxon>
        <taxon>lamiids</taxon>
        <taxon>Boraginales</taxon>
        <taxon>Boraginaceae</taxon>
        <taxon>Boraginoideae</taxon>
        <taxon>Lithospermeae</taxon>
        <taxon>Lithospermum</taxon>
    </lineage>
</organism>
<reference evidence="1 2" key="1">
    <citation type="submission" date="2024-01" db="EMBL/GenBank/DDBJ databases">
        <title>The complete chloroplast genome sequence of Lithospermum erythrorhizon: insights into the phylogenetic relationship among Boraginaceae species and the maternal lineages of purple gromwells.</title>
        <authorList>
            <person name="Okada T."/>
            <person name="Watanabe K."/>
        </authorList>
    </citation>
    <scope>NUCLEOTIDE SEQUENCE [LARGE SCALE GENOMIC DNA]</scope>
</reference>
<dbReference type="EMBL" id="BAABME010007872">
    <property type="protein sequence ID" value="GAA0171895.1"/>
    <property type="molecule type" value="Genomic_DNA"/>
</dbReference>
<proteinExistence type="predicted"/>
<dbReference type="Proteomes" id="UP001454036">
    <property type="component" value="Unassembled WGS sequence"/>
</dbReference>
<sequence>MRVKNYQGRILWVTVDSIFLISLKNALSVLTTLCPTTKSYDVGAMLASTNTTSFTIDPPIEEAITLKSWFDSVRDVQLPKMLAGCTTAFSKDLIDKNIDKTYLVGDKSNNKFGDFWTRAFLQPTQGDQRLHYIGCPHCFTGVNSHAAEVEYYCLNCKKDVLSSMR</sequence>
<evidence type="ECO:0000313" key="2">
    <source>
        <dbReference type="Proteomes" id="UP001454036"/>
    </source>
</evidence>